<evidence type="ECO:0000313" key="3">
    <source>
        <dbReference type="Proteomes" id="UP001352223"/>
    </source>
</evidence>
<dbReference type="RefSeq" id="WP_324768497.1">
    <property type="nucleotide sequence ID" value="NZ_BAAATS010000073.1"/>
</dbReference>
<organism evidence="2 3">
    <name type="scientific">Streptomyces kunmingensis</name>
    <dbReference type="NCBI Taxonomy" id="68225"/>
    <lineage>
        <taxon>Bacteria</taxon>
        <taxon>Bacillati</taxon>
        <taxon>Actinomycetota</taxon>
        <taxon>Actinomycetes</taxon>
        <taxon>Kitasatosporales</taxon>
        <taxon>Streptomycetaceae</taxon>
        <taxon>Streptomyces</taxon>
    </lineage>
</organism>
<keyword evidence="3" id="KW-1185">Reference proteome</keyword>
<evidence type="ECO:0000313" key="2">
    <source>
        <dbReference type="EMBL" id="MEB3961252.1"/>
    </source>
</evidence>
<accession>A0ABU6C960</accession>
<dbReference type="Proteomes" id="UP001352223">
    <property type="component" value="Unassembled WGS sequence"/>
</dbReference>
<feature type="domain" description="DUF397" evidence="1">
    <location>
        <begin position="14"/>
        <end position="65"/>
    </location>
</feature>
<evidence type="ECO:0000259" key="1">
    <source>
        <dbReference type="Pfam" id="PF04149"/>
    </source>
</evidence>
<dbReference type="Pfam" id="PF04149">
    <property type="entry name" value="DUF397"/>
    <property type="match status" value="1"/>
</dbReference>
<dbReference type="EMBL" id="JAOZYB010000084">
    <property type="protein sequence ID" value="MEB3961252.1"/>
    <property type="molecule type" value="Genomic_DNA"/>
</dbReference>
<gene>
    <name evidence="2" type="ORF">OKJ48_13485</name>
</gene>
<dbReference type="InterPro" id="IPR007278">
    <property type="entry name" value="DUF397"/>
</dbReference>
<proteinExistence type="predicted"/>
<comment type="caution">
    <text evidence="2">The sequence shown here is derived from an EMBL/GenBank/DDBJ whole genome shotgun (WGS) entry which is preliminary data.</text>
</comment>
<protein>
    <submittedName>
        <fullName evidence="2">DUF397 domain-containing protein</fullName>
    </submittedName>
</protein>
<name>A0ABU6C960_9ACTN</name>
<sequence>MNPQQRHFDANTTRWFKATHSSGDNNCLETARVPHLVPVRDSKTPEGPILLFSTATWDRFITELKSGG</sequence>
<reference evidence="2 3" key="1">
    <citation type="submission" date="2022-10" db="EMBL/GenBank/DDBJ databases">
        <authorList>
            <person name="Xie J."/>
            <person name="Shen N."/>
        </authorList>
    </citation>
    <scope>NUCLEOTIDE SEQUENCE [LARGE SCALE GENOMIC DNA]</scope>
    <source>
        <strain evidence="2 3">DSM 41681</strain>
    </source>
</reference>